<reference evidence="2 3" key="1">
    <citation type="submission" date="2020-07" db="EMBL/GenBank/DDBJ databases">
        <title>Sequencing the genomes of 1000 actinobacteria strains.</title>
        <authorList>
            <person name="Klenk H.-P."/>
        </authorList>
    </citation>
    <scope>NUCLEOTIDE SEQUENCE [LARGE SCALE GENOMIC DNA]</scope>
    <source>
        <strain evidence="2 3">DSM 22083</strain>
    </source>
</reference>
<evidence type="ECO:0008006" key="4">
    <source>
        <dbReference type="Google" id="ProtNLM"/>
    </source>
</evidence>
<protein>
    <recommendedName>
        <fullName evidence="4">Peptidase M50B-like</fullName>
    </recommendedName>
</protein>
<sequence>MDSLQEFARAAGTVLREIINRAVSVQPAPPSEVILVIAAIAALAVLLRPVWPATRLLITITHEGAHGVAALLTGRRLHGIRLHSDTSGVTLSSGRPDGPGMIIMLAAGYLGPAVVGIGAALLLAAGRSVGLLWLLLILLALLLVQIRNFYGLLVILGVGAGLVAISWYAPPTVQSGVAYLITWILLIAAPKPVIELIRHRNHPQTAGSDAAQLAGLTRLPALAWSLLFLVANVAGLVLGISFLLPGLIQRLMALAG</sequence>
<feature type="transmembrane region" description="Helical" evidence="1">
    <location>
        <begin position="102"/>
        <end position="122"/>
    </location>
</feature>
<accession>A0A7Y9LD62</accession>
<feature type="transmembrane region" description="Helical" evidence="1">
    <location>
        <begin position="128"/>
        <end position="144"/>
    </location>
</feature>
<feature type="transmembrane region" description="Helical" evidence="1">
    <location>
        <begin position="176"/>
        <end position="194"/>
    </location>
</feature>
<dbReference type="RefSeq" id="WP_246322380.1">
    <property type="nucleotide sequence ID" value="NZ_JACCBU010000001.1"/>
</dbReference>
<feature type="transmembrane region" description="Helical" evidence="1">
    <location>
        <begin position="221"/>
        <end position="244"/>
    </location>
</feature>
<organism evidence="2 3">
    <name type="scientific">Microlunatus parietis</name>
    <dbReference type="NCBI Taxonomy" id="682979"/>
    <lineage>
        <taxon>Bacteria</taxon>
        <taxon>Bacillati</taxon>
        <taxon>Actinomycetota</taxon>
        <taxon>Actinomycetes</taxon>
        <taxon>Propionibacteriales</taxon>
        <taxon>Propionibacteriaceae</taxon>
        <taxon>Microlunatus</taxon>
    </lineage>
</organism>
<dbReference type="InterPro" id="IPR049500">
    <property type="entry name" value="Peptidase_M50B-like"/>
</dbReference>
<comment type="caution">
    <text evidence="2">The sequence shown here is derived from an EMBL/GenBank/DDBJ whole genome shotgun (WGS) entry which is preliminary data.</text>
</comment>
<dbReference type="PANTHER" id="PTHR33979">
    <property type="entry name" value="OS02G0221600 PROTEIN"/>
    <property type="match status" value="1"/>
</dbReference>
<keyword evidence="1" id="KW-0472">Membrane</keyword>
<dbReference type="PANTHER" id="PTHR33979:SF2">
    <property type="entry name" value="PEPTIDASE M50B-LIKE-DOMAIN-CONTAINING PROTEIN"/>
    <property type="match status" value="1"/>
</dbReference>
<dbReference type="AlphaFoldDB" id="A0A7Y9LD62"/>
<dbReference type="Proteomes" id="UP000569914">
    <property type="component" value="Unassembled WGS sequence"/>
</dbReference>
<name>A0A7Y9LD62_9ACTN</name>
<feature type="transmembrane region" description="Helical" evidence="1">
    <location>
        <begin position="33"/>
        <end position="51"/>
    </location>
</feature>
<evidence type="ECO:0000313" key="3">
    <source>
        <dbReference type="Proteomes" id="UP000569914"/>
    </source>
</evidence>
<feature type="transmembrane region" description="Helical" evidence="1">
    <location>
        <begin position="149"/>
        <end position="170"/>
    </location>
</feature>
<proteinExistence type="predicted"/>
<gene>
    <name evidence="2" type="ORF">BKA15_003897</name>
</gene>
<evidence type="ECO:0000313" key="2">
    <source>
        <dbReference type="EMBL" id="NYE72568.1"/>
    </source>
</evidence>
<keyword evidence="3" id="KW-1185">Reference proteome</keyword>
<keyword evidence="1" id="KW-0812">Transmembrane</keyword>
<evidence type="ECO:0000256" key="1">
    <source>
        <dbReference type="SAM" id="Phobius"/>
    </source>
</evidence>
<dbReference type="Pfam" id="PF13398">
    <property type="entry name" value="Peptidase_M50B"/>
    <property type="match status" value="1"/>
</dbReference>
<dbReference type="EMBL" id="JACCBU010000001">
    <property type="protein sequence ID" value="NYE72568.1"/>
    <property type="molecule type" value="Genomic_DNA"/>
</dbReference>
<keyword evidence="1" id="KW-1133">Transmembrane helix</keyword>